<keyword evidence="9" id="KW-1185">Reference proteome</keyword>
<protein>
    <submittedName>
        <fullName evidence="8">DNA-binding response regulator, OmpR family, contains REC and winged-helix (WHTH) domain</fullName>
    </submittedName>
</protein>
<proteinExistence type="predicted"/>
<dbReference type="AlphaFoldDB" id="A0A1M5RB18"/>
<feature type="DNA-binding region" description="OmpR/PhoB-type" evidence="5">
    <location>
        <begin position="117"/>
        <end position="209"/>
    </location>
</feature>
<name>A0A1M5RB18_9FIRM</name>
<dbReference type="GO" id="GO:0005829">
    <property type="term" value="C:cytosol"/>
    <property type="evidence" value="ECO:0007669"/>
    <property type="project" value="TreeGrafter"/>
</dbReference>
<dbReference type="PROSITE" id="PS51755">
    <property type="entry name" value="OMPR_PHOB"/>
    <property type="match status" value="1"/>
</dbReference>
<dbReference type="InterPro" id="IPR001789">
    <property type="entry name" value="Sig_transdc_resp-reg_receiver"/>
</dbReference>
<dbReference type="InterPro" id="IPR036388">
    <property type="entry name" value="WH-like_DNA-bd_sf"/>
</dbReference>
<dbReference type="PANTHER" id="PTHR48111:SF73">
    <property type="entry name" value="ALKALINE PHOSPHATASE SYNTHESIS TRANSCRIPTIONAL REGULATORY PROTEIN PHOP"/>
    <property type="match status" value="1"/>
</dbReference>
<dbReference type="SMART" id="SM00448">
    <property type="entry name" value="REC"/>
    <property type="match status" value="1"/>
</dbReference>
<evidence type="ECO:0000256" key="5">
    <source>
        <dbReference type="PROSITE-ProRule" id="PRU01091"/>
    </source>
</evidence>
<dbReference type="InterPro" id="IPR011006">
    <property type="entry name" value="CheY-like_superfamily"/>
</dbReference>
<dbReference type="Gene3D" id="1.10.10.10">
    <property type="entry name" value="Winged helix-like DNA-binding domain superfamily/Winged helix DNA-binding domain"/>
    <property type="match status" value="1"/>
</dbReference>
<feature type="modified residue" description="4-aspartylphosphate" evidence="4">
    <location>
        <position position="50"/>
    </location>
</feature>
<keyword evidence="1" id="KW-0805">Transcription regulation</keyword>
<organism evidence="8 9">
    <name type="scientific">Anaerosphaera aminiphila DSM 21120</name>
    <dbReference type="NCBI Taxonomy" id="1120995"/>
    <lineage>
        <taxon>Bacteria</taxon>
        <taxon>Bacillati</taxon>
        <taxon>Bacillota</taxon>
        <taxon>Tissierellia</taxon>
        <taxon>Tissierellales</taxon>
        <taxon>Peptoniphilaceae</taxon>
        <taxon>Anaerosphaera</taxon>
    </lineage>
</organism>
<dbReference type="GO" id="GO:0006355">
    <property type="term" value="P:regulation of DNA-templated transcription"/>
    <property type="evidence" value="ECO:0007669"/>
    <property type="project" value="InterPro"/>
</dbReference>
<dbReference type="RefSeq" id="WP_073184106.1">
    <property type="nucleotide sequence ID" value="NZ_FQXI01000004.1"/>
</dbReference>
<dbReference type="Pfam" id="PF00486">
    <property type="entry name" value="Trans_reg_C"/>
    <property type="match status" value="1"/>
</dbReference>
<feature type="domain" description="Response regulatory" evidence="6">
    <location>
        <begin position="2"/>
        <end position="114"/>
    </location>
</feature>
<dbReference type="GO" id="GO:0000156">
    <property type="term" value="F:phosphorelay response regulator activity"/>
    <property type="evidence" value="ECO:0007669"/>
    <property type="project" value="TreeGrafter"/>
</dbReference>
<dbReference type="InterPro" id="IPR001867">
    <property type="entry name" value="OmpR/PhoB-type_DNA-bd"/>
</dbReference>
<dbReference type="SUPFAM" id="SSF52172">
    <property type="entry name" value="CheY-like"/>
    <property type="match status" value="1"/>
</dbReference>
<dbReference type="Pfam" id="PF00072">
    <property type="entry name" value="Response_reg"/>
    <property type="match status" value="1"/>
</dbReference>
<evidence type="ECO:0000256" key="4">
    <source>
        <dbReference type="PROSITE-ProRule" id="PRU00169"/>
    </source>
</evidence>
<feature type="domain" description="OmpR/PhoB-type" evidence="7">
    <location>
        <begin position="117"/>
        <end position="209"/>
    </location>
</feature>
<dbReference type="Proteomes" id="UP000184032">
    <property type="component" value="Unassembled WGS sequence"/>
</dbReference>
<dbReference type="STRING" id="1120995.SAMN02745245_00875"/>
<evidence type="ECO:0000259" key="7">
    <source>
        <dbReference type="PROSITE" id="PS51755"/>
    </source>
</evidence>
<dbReference type="Gene3D" id="3.40.50.2300">
    <property type="match status" value="1"/>
</dbReference>
<evidence type="ECO:0000313" key="8">
    <source>
        <dbReference type="EMBL" id="SHH23003.1"/>
    </source>
</evidence>
<evidence type="ECO:0000256" key="3">
    <source>
        <dbReference type="ARBA" id="ARBA00023163"/>
    </source>
</evidence>
<keyword evidence="3" id="KW-0804">Transcription</keyword>
<accession>A0A1M5RB18</accession>
<evidence type="ECO:0000256" key="1">
    <source>
        <dbReference type="ARBA" id="ARBA00023015"/>
    </source>
</evidence>
<dbReference type="PROSITE" id="PS50110">
    <property type="entry name" value="RESPONSE_REGULATORY"/>
    <property type="match status" value="1"/>
</dbReference>
<dbReference type="PANTHER" id="PTHR48111">
    <property type="entry name" value="REGULATOR OF RPOS"/>
    <property type="match status" value="1"/>
</dbReference>
<dbReference type="CDD" id="cd00383">
    <property type="entry name" value="trans_reg_C"/>
    <property type="match status" value="1"/>
</dbReference>
<dbReference type="GO" id="GO:0032993">
    <property type="term" value="C:protein-DNA complex"/>
    <property type="evidence" value="ECO:0007669"/>
    <property type="project" value="TreeGrafter"/>
</dbReference>
<dbReference type="InterPro" id="IPR039420">
    <property type="entry name" value="WalR-like"/>
</dbReference>
<evidence type="ECO:0000259" key="6">
    <source>
        <dbReference type="PROSITE" id="PS50110"/>
    </source>
</evidence>
<dbReference type="SMART" id="SM00862">
    <property type="entry name" value="Trans_reg_C"/>
    <property type="match status" value="1"/>
</dbReference>
<sequence>MKLLIVEDDIVLSQGLNIFFQNRYSVTLAKNLSEARVILRENSFPLMILDLNLPDGDGLAFCRECKEKYNMGIVILTARDLEEDEVRGLKFGADDYITKPFKLSILDVRLEAVGKRYKAEKVEKYIFDFERQKFTVEEREISLTQTEQRLLKLLIENKGRVVTKEIIMEKIWYDSETDNIISVTLNRLRKKVGDDLITNHYGVGYSWNG</sequence>
<gene>
    <name evidence="8" type="ORF">SAMN02745245_00875</name>
</gene>
<evidence type="ECO:0000256" key="2">
    <source>
        <dbReference type="ARBA" id="ARBA00023125"/>
    </source>
</evidence>
<keyword evidence="4" id="KW-0597">Phosphoprotein</keyword>
<evidence type="ECO:0000313" key="9">
    <source>
        <dbReference type="Proteomes" id="UP000184032"/>
    </source>
</evidence>
<keyword evidence="2 5" id="KW-0238">DNA-binding</keyword>
<reference evidence="8 9" key="1">
    <citation type="submission" date="2016-11" db="EMBL/GenBank/DDBJ databases">
        <authorList>
            <person name="Jaros S."/>
            <person name="Januszkiewicz K."/>
            <person name="Wedrychowicz H."/>
        </authorList>
    </citation>
    <scope>NUCLEOTIDE SEQUENCE [LARGE SCALE GENOMIC DNA]</scope>
    <source>
        <strain evidence="8 9">DSM 21120</strain>
    </source>
</reference>
<dbReference type="OrthoDB" id="9803564at2"/>
<dbReference type="GO" id="GO:0000976">
    <property type="term" value="F:transcription cis-regulatory region binding"/>
    <property type="evidence" value="ECO:0007669"/>
    <property type="project" value="TreeGrafter"/>
</dbReference>
<dbReference type="EMBL" id="FQXI01000004">
    <property type="protein sequence ID" value="SHH23003.1"/>
    <property type="molecule type" value="Genomic_DNA"/>
</dbReference>